<dbReference type="SUPFAM" id="SSF47384">
    <property type="entry name" value="Homodimeric domain of signal transducing histidine kinase"/>
    <property type="match status" value="1"/>
</dbReference>
<dbReference type="EC" id="2.7.13.3" evidence="2"/>
<keyword evidence="4 8" id="KW-0418">Kinase</keyword>
<dbReference type="InterPro" id="IPR005467">
    <property type="entry name" value="His_kinase_dom"/>
</dbReference>
<evidence type="ECO:0000256" key="4">
    <source>
        <dbReference type="ARBA" id="ARBA00022777"/>
    </source>
</evidence>
<dbReference type="PRINTS" id="PR01780">
    <property type="entry name" value="LANTIREGPROT"/>
</dbReference>
<comment type="caution">
    <text evidence="8">The sequence shown here is derived from an EMBL/GenBank/DDBJ whole genome shotgun (WGS) entry which is preliminary data.</text>
</comment>
<dbReference type="GO" id="GO:0016020">
    <property type="term" value="C:membrane"/>
    <property type="evidence" value="ECO:0007669"/>
    <property type="project" value="InterPro"/>
</dbReference>
<dbReference type="InterPro" id="IPR003661">
    <property type="entry name" value="HisK_dim/P_dom"/>
</dbReference>
<keyword evidence="6" id="KW-0812">Transmembrane</keyword>
<evidence type="ECO:0000313" key="8">
    <source>
        <dbReference type="EMBL" id="MPM15968.1"/>
    </source>
</evidence>
<reference evidence="8" key="1">
    <citation type="submission" date="2019-08" db="EMBL/GenBank/DDBJ databases">
        <authorList>
            <person name="Kucharzyk K."/>
            <person name="Murdoch R.W."/>
            <person name="Higgins S."/>
            <person name="Loffler F."/>
        </authorList>
    </citation>
    <scope>NUCLEOTIDE SEQUENCE</scope>
</reference>
<dbReference type="InterPro" id="IPR036097">
    <property type="entry name" value="HisK_dim/P_sf"/>
</dbReference>
<keyword evidence="5" id="KW-0902">Two-component regulatory system</keyword>
<dbReference type="CDD" id="cd00075">
    <property type="entry name" value="HATPase"/>
    <property type="match status" value="1"/>
</dbReference>
<dbReference type="SMART" id="SM00388">
    <property type="entry name" value="HisKA"/>
    <property type="match status" value="1"/>
</dbReference>
<dbReference type="EMBL" id="VSSQ01002529">
    <property type="protein sequence ID" value="MPM15968.1"/>
    <property type="molecule type" value="Genomic_DNA"/>
</dbReference>
<protein>
    <recommendedName>
        <fullName evidence="2">histidine kinase</fullName>
        <ecNumber evidence="2">2.7.13.3</ecNumber>
    </recommendedName>
</protein>
<keyword evidence="3 8" id="KW-0808">Transferase</keyword>
<proteinExistence type="predicted"/>
<feature type="domain" description="Histidine kinase" evidence="7">
    <location>
        <begin position="92"/>
        <end position="302"/>
    </location>
</feature>
<evidence type="ECO:0000256" key="6">
    <source>
        <dbReference type="SAM" id="Phobius"/>
    </source>
</evidence>
<evidence type="ECO:0000256" key="5">
    <source>
        <dbReference type="ARBA" id="ARBA00023012"/>
    </source>
</evidence>
<dbReference type="InterPro" id="IPR003594">
    <property type="entry name" value="HATPase_dom"/>
</dbReference>
<feature type="transmembrane region" description="Helical" evidence="6">
    <location>
        <begin position="6"/>
        <end position="25"/>
    </location>
</feature>
<evidence type="ECO:0000256" key="2">
    <source>
        <dbReference type="ARBA" id="ARBA00012438"/>
    </source>
</evidence>
<dbReference type="AlphaFoldDB" id="A0A644XJH6"/>
<comment type="catalytic activity">
    <reaction evidence="1">
        <text>ATP + protein L-histidine = ADP + protein N-phospho-L-histidine.</text>
        <dbReference type="EC" id="2.7.13.3"/>
    </reaction>
</comment>
<dbReference type="PANTHER" id="PTHR43711">
    <property type="entry name" value="TWO-COMPONENT HISTIDINE KINASE"/>
    <property type="match status" value="1"/>
</dbReference>
<dbReference type="SMART" id="SM00387">
    <property type="entry name" value="HATPase_c"/>
    <property type="match status" value="1"/>
</dbReference>
<dbReference type="SUPFAM" id="SSF55874">
    <property type="entry name" value="ATPase domain of HSP90 chaperone/DNA topoisomerase II/histidine kinase"/>
    <property type="match status" value="1"/>
</dbReference>
<dbReference type="InterPro" id="IPR036890">
    <property type="entry name" value="HATPase_C_sf"/>
</dbReference>
<accession>A0A644XJH6</accession>
<dbReference type="GO" id="GO:0000155">
    <property type="term" value="F:phosphorelay sensor kinase activity"/>
    <property type="evidence" value="ECO:0007669"/>
    <property type="project" value="InterPro"/>
</dbReference>
<dbReference type="Gene3D" id="3.30.565.10">
    <property type="entry name" value="Histidine kinase-like ATPase, C-terminal domain"/>
    <property type="match status" value="1"/>
</dbReference>
<dbReference type="CDD" id="cd00082">
    <property type="entry name" value="HisKA"/>
    <property type="match status" value="1"/>
</dbReference>
<sequence>MNIVQIVVIVVLVVVCIGLDIRLYILGKSIRSIIRPLRAAGKGDNDIKLRLSVPGSAEEELLEAVNGLLELRRSERAAFRRQENDLRRQIANVSHDLRTPLTSILGYLQLLEGENLTKAERSEYLNIVKERAQALQALITSFYDLTRLEGGEYPLTREPVDLRRMLGDLIAAFYGDFTQKGMEVSAHLADNAPAVYADANAVTRVFTNLIGNALKHGNSTVTILLYRDKNRVITSFSNEAPGLKNEDVAHLFDRFYTADKMRSGQNTGLGLAIVKALVEQMGHRVAASLNNGIFTVSVFWKI</sequence>
<gene>
    <name evidence="8" type="primary">sasA_171</name>
    <name evidence="8" type="ORF">SDC9_62342</name>
</gene>
<dbReference type="Pfam" id="PF02518">
    <property type="entry name" value="HATPase_c"/>
    <property type="match status" value="1"/>
</dbReference>
<dbReference type="Gene3D" id="1.10.287.130">
    <property type="match status" value="1"/>
</dbReference>
<keyword evidence="6" id="KW-1133">Transmembrane helix</keyword>
<evidence type="ECO:0000259" key="7">
    <source>
        <dbReference type="PROSITE" id="PS50109"/>
    </source>
</evidence>
<evidence type="ECO:0000256" key="1">
    <source>
        <dbReference type="ARBA" id="ARBA00000085"/>
    </source>
</evidence>
<evidence type="ECO:0000256" key="3">
    <source>
        <dbReference type="ARBA" id="ARBA00022679"/>
    </source>
</evidence>
<dbReference type="PROSITE" id="PS50109">
    <property type="entry name" value="HIS_KIN"/>
    <property type="match status" value="1"/>
</dbReference>
<keyword evidence="6" id="KW-0472">Membrane</keyword>
<dbReference type="PANTHER" id="PTHR43711:SF1">
    <property type="entry name" value="HISTIDINE KINASE 1"/>
    <property type="match status" value="1"/>
</dbReference>
<organism evidence="8">
    <name type="scientific">bioreactor metagenome</name>
    <dbReference type="NCBI Taxonomy" id="1076179"/>
    <lineage>
        <taxon>unclassified sequences</taxon>
        <taxon>metagenomes</taxon>
        <taxon>ecological metagenomes</taxon>
    </lineage>
</organism>
<name>A0A644XJH6_9ZZZZ</name>
<dbReference type="Pfam" id="PF00512">
    <property type="entry name" value="HisKA"/>
    <property type="match status" value="1"/>
</dbReference>
<dbReference type="InterPro" id="IPR050736">
    <property type="entry name" value="Sensor_HK_Regulatory"/>
</dbReference>
<dbReference type="InterPro" id="IPR008358">
    <property type="entry name" value="Sig_transdc_His_kin/Pase_MprB"/>
</dbReference>